<evidence type="ECO:0000313" key="3">
    <source>
        <dbReference type="Proteomes" id="UP000471435"/>
    </source>
</evidence>
<protein>
    <submittedName>
        <fullName evidence="2">NAD(P)H-binding protein</fullName>
    </submittedName>
</protein>
<dbReference type="SUPFAM" id="SSF51735">
    <property type="entry name" value="NAD(P)-binding Rossmann-fold domains"/>
    <property type="match status" value="1"/>
</dbReference>
<dbReference type="Proteomes" id="UP000471435">
    <property type="component" value="Unassembled WGS sequence"/>
</dbReference>
<reference evidence="2 3" key="1">
    <citation type="submission" date="2019-12" db="EMBL/GenBank/DDBJ databases">
        <title>Genomic-based taxomic classification of the family Erythrobacteraceae.</title>
        <authorList>
            <person name="Xu L."/>
        </authorList>
    </citation>
    <scope>NUCLEOTIDE SEQUENCE [LARGE SCALE GENOMIC DNA]</scope>
    <source>
        <strain evidence="2 3">SW-109</strain>
    </source>
</reference>
<gene>
    <name evidence="2" type="ORF">GRI43_06730</name>
</gene>
<dbReference type="EMBL" id="WTYP01000001">
    <property type="protein sequence ID" value="MXP47082.1"/>
    <property type="molecule type" value="Genomic_DNA"/>
</dbReference>
<dbReference type="InterPro" id="IPR036291">
    <property type="entry name" value="NAD(P)-bd_dom_sf"/>
</dbReference>
<evidence type="ECO:0000313" key="2">
    <source>
        <dbReference type="EMBL" id="MXP47082.1"/>
    </source>
</evidence>
<dbReference type="AlphaFoldDB" id="A0A6I4V534"/>
<keyword evidence="3" id="KW-1185">Reference proteome</keyword>
<dbReference type="InterPro" id="IPR016040">
    <property type="entry name" value="NAD(P)-bd_dom"/>
</dbReference>
<comment type="caution">
    <text evidence="2">The sequence shown here is derived from an EMBL/GenBank/DDBJ whole genome shotgun (WGS) entry which is preliminary data.</text>
</comment>
<dbReference type="PANTHER" id="PTHR14097:SF7">
    <property type="entry name" value="OXIDOREDUCTASE HTATIP2"/>
    <property type="match status" value="1"/>
</dbReference>
<feature type="domain" description="NAD(P)-binding" evidence="1">
    <location>
        <begin position="11"/>
        <end position="166"/>
    </location>
</feature>
<accession>A0A6I4V534</accession>
<sequence length="230" mass="25093">MSDPVRIALVGATGLIGRTIMEESAHRADLRVLGIARREARMPTHACMEMVVAQPGEWGAVLERVKPDVIISALGTTWKKAGKDEDTFRAVDHDLVLETAQAAQKAGVKHIISISSAGADAASKNFYLKVKGETDRDLLKVGFDRVDIFRPGLLRGKREDDMRVGEKLAMIGSPLIDAMMQGKYRKYRSVPAETVARAALAMSMRKAAGKFVHDTDGIRRAANSLPVLQD</sequence>
<dbReference type="Gene3D" id="3.40.50.720">
    <property type="entry name" value="NAD(P)-binding Rossmann-like Domain"/>
    <property type="match status" value="1"/>
</dbReference>
<proteinExistence type="predicted"/>
<dbReference type="OrthoDB" id="9798632at2"/>
<dbReference type="PANTHER" id="PTHR14097">
    <property type="entry name" value="OXIDOREDUCTASE HTATIP2"/>
    <property type="match status" value="1"/>
</dbReference>
<name>A0A6I4V534_9SPHN</name>
<organism evidence="2 3">
    <name type="scientific">Pontixanthobacter luteolus</name>
    <dbReference type="NCBI Taxonomy" id="295089"/>
    <lineage>
        <taxon>Bacteria</taxon>
        <taxon>Pseudomonadati</taxon>
        <taxon>Pseudomonadota</taxon>
        <taxon>Alphaproteobacteria</taxon>
        <taxon>Sphingomonadales</taxon>
        <taxon>Erythrobacteraceae</taxon>
        <taxon>Pontixanthobacter</taxon>
    </lineage>
</organism>
<dbReference type="RefSeq" id="WP_160730243.1">
    <property type="nucleotide sequence ID" value="NZ_WTYP01000001.1"/>
</dbReference>
<dbReference type="Pfam" id="PF13460">
    <property type="entry name" value="NAD_binding_10"/>
    <property type="match status" value="1"/>
</dbReference>
<evidence type="ECO:0000259" key="1">
    <source>
        <dbReference type="Pfam" id="PF13460"/>
    </source>
</evidence>